<feature type="compositionally biased region" description="Low complexity" evidence="11">
    <location>
        <begin position="397"/>
        <end position="413"/>
    </location>
</feature>
<keyword evidence="7 10" id="KW-0238">DNA-binding</keyword>
<evidence type="ECO:0000256" key="1">
    <source>
        <dbReference type="ARBA" id="ARBA00022722"/>
    </source>
</evidence>
<dbReference type="GO" id="GO:0004519">
    <property type="term" value="F:endonuclease activity"/>
    <property type="evidence" value="ECO:0007669"/>
    <property type="project" value="UniProtKB-UniRule"/>
</dbReference>
<dbReference type="InterPro" id="IPR002729">
    <property type="entry name" value="CRISPR-assoc_Cas1"/>
</dbReference>
<dbReference type="NCBIfam" id="TIGR00287">
    <property type="entry name" value="cas1"/>
    <property type="match status" value="1"/>
</dbReference>
<dbReference type="Proteomes" id="UP000232638">
    <property type="component" value="Plasmid pTs485"/>
</dbReference>
<dbReference type="InterPro" id="IPR050646">
    <property type="entry name" value="Cas1"/>
</dbReference>
<organism evidence="13 14">
    <name type="scientific">Candidatus Thiodictyon syntrophicum</name>
    <dbReference type="NCBI Taxonomy" id="1166950"/>
    <lineage>
        <taxon>Bacteria</taxon>
        <taxon>Pseudomonadati</taxon>
        <taxon>Pseudomonadota</taxon>
        <taxon>Gammaproteobacteria</taxon>
        <taxon>Chromatiales</taxon>
        <taxon>Chromatiaceae</taxon>
        <taxon>Thiodictyon</taxon>
    </lineage>
</organism>
<dbReference type="GO" id="GO:0046872">
    <property type="term" value="F:metal ion binding"/>
    <property type="evidence" value="ECO:0007669"/>
    <property type="project" value="UniProtKB-UniRule"/>
</dbReference>
<evidence type="ECO:0000256" key="5">
    <source>
        <dbReference type="ARBA" id="ARBA00022842"/>
    </source>
</evidence>
<feature type="compositionally biased region" description="Low complexity" evidence="11">
    <location>
        <begin position="728"/>
        <end position="738"/>
    </location>
</feature>
<keyword evidence="3 10" id="KW-0255">Endonuclease</keyword>
<evidence type="ECO:0000256" key="10">
    <source>
        <dbReference type="HAMAP-Rule" id="MF_01470"/>
    </source>
</evidence>
<evidence type="ECO:0000256" key="2">
    <source>
        <dbReference type="ARBA" id="ARBA00022723"/>
    </source>
</evidence>
<name>A0A2K8UJ92_9GAMM</name>
<dbReference type="Gene3D" id="1.20.120.920">
    <property type="entry name" value="CRISPR-associated endonuclease Cas1, C-terminal domain"/>
    <property type="match status" value="1"/>
</dbReference>
<protein>
    <recommendedName>
        <fullName evidence="10">CRISPR-associated endonuclease Cas1</fullName>
        <ecNumber evidence="10">3.1.-.-</ecNumber>
    </recommendedName>
</protein>
<evidence type="ECO:0000313" key="13">
    <source>
        <dbReference type="EMBL" id="AUB85644.1"/>
    </source>
</evidence>
<evidence type="ECO:0000256" key="9">
    <source>
        <dbReference type="ARBA" id="ARBA00038592"/>
    </source>
</evidence>
<feature type="binding site" evidence="10">
    <location>
        <position position="990"/>
    </location>
    <ligand>
        <name>Mn(2+)</name>
        <dbReference type="ChEBI" id="CHEBI:29035"/>
    </ligand>
</feature>
<dbReference type="HAMAP" id="MF_01470">
    <property type="entry name" value="Cas1"/>
    <property type="match status" value="1"/>
</dbReference>
<evidence type="ECO:0000256" key="7">
    <source>
        <dbReference type="ARBA" id="ARBA00023125"/>
    </source>
</evidence>
<dbReference type="EC" id="3.1.-.-" evidence="10"/>
<dbReference type="InterPro" id="IPR043128">
    <property type="entry name" value="Rev_trsase/Diguanyl_cyclase"/>
</dbReference>
<feature type="binding site" evidence="10">
    <location>
        <position position="910"/>
    </location>
    <ligand>
        <name>Mn(2+)</name>
        <dbReference type="ChEBI" id="CHEBI:29035"/>
    </ligand>
</feature>
<feature type="region of interest" description="Disordered" evidence="11">
    <location>
        <begin position="397"/>
        <end position="427"/>
    </location>
</feature>
<evidence type="ECO:0000256" key="4">
    <source>
        <dbReference type="ARBA" id="ARBA00022801"/>
    </source>
</evidence>
<feature type="domain" description="Reverse transcriptase" evidence="12">
    <location>
        <begin position="419"/>
        <end position="645"/>
    </location>
</feature>
<keyword evidence="13" id="KW-0614">Plasmid</keyword>
<dbReference type="CDD" id="cd09634">
    <property type="entry name" value="Cas1_I-II-III"/>
    <property type="match status" value="1"/>
</dbReference>
<dbReference type="Pfam" id="PF01867">
    <property type="entry name" value="Cas_Cas1"/>
    <property type="match status" value="1"/>
</dbReference>
<dbReference type="GO" id="GO:0043571">
    <property type="term" value="P:maintenance of CRISPR repeat elements"/>
    <property type="evidence" value="ECO:0007669"/>
    <property type="project" value="UniProtKB-UniRule"/>
</dbReference>
<gene>
    <name evidence="10" type="primary">cas1</name>
    <name evidence="13" type="ORF">THSYN_32630</name>
</gene>
<dbReference type="InterPro" id="IPR042211">
    <property type="entry name" value="CRISPR-assoc_Cas1_N"/>
</dbReference>
<evidence type="ECO:0000256" key="8">
    <source>
        <dbReference type="ARBA" id="ARBA00023211"/>
    </source>
</evidence>
<dbReference type="InterPro" id="IPR043502">
    <property type="entry name" value="DNA/RNA_pol_sf"/>
</dbReference>
<dbReference type="GO" id="GO:0016787">
    <property type="term" value="F:hydrolase activity"/>
    <property type="evidence" value="ECO:0007669"/>
    <property type="project" value="UniProtKB-KW"/>
</dbReference>
<comment type="cofactor">
    <cofactor evidence="10">
        <name>Mg(2+)</name>
        <dbReference type="ChEBI" id="CHEBI:18420"/>
    </cofactor>
    <cofactor evidence="10">
        <name>Mn(2+)</name>
        <dbReference type="ChEBI" id="CHEBI:29035"/>
    </cofactor>
</comment>
<dbReference type="InterPro" id="IPR042206">
    <property type="entry name" value="CRISPR-assoc_Cas1_C"/>
</dbReference>
<dbReference type="PANTHER" id="PTHR34353:SF2">
    <property type="entry name" value="CRISPR-ASSOCIATED ENDONUCLEASE CAS1 1"/>
    <property type="match status" value="1"/>
</dbReference>
<dbReference type="InterPro" id="IPR000477">
    <property type="entry name" value="RT_dom"/>
</dbReference>
<dbReference type="CDD" id="cd01651">
    <property type="entry name" value="RT_G2_intron"/>
    <property type="match status" value="1"/>
</dbReference>
<dbReference type="PROSITE" id="PS50878">
    <property type="entry name" value="RT_POL"/>
    <property type="match status" value="1"/>
</dbReference>
<proteinExistence type="inferred from homology"/>
<comment type="function">
    <text evidence="10">CRISPR (clustered regularly interspaced short palindromic repeat), is an adaptive immune system that provides protection against mobile genetic elements (viruses, transposable elements and conjugative plasmids). CRISPR clusters contain spacers, sequences complementary to antecedent mobile elements, and target invading nucleic acids. CRISPR clusters are transcribed and processed into CRISPR RNA (crRNA). Acts as a dsDNA endonuclease. Involved in the integration of spacer DNA into the CRISPR cassette.</text>
</comment>
<evidence type="ECO:0000313" key="14">
    <source>
        <dbReference type="Proteomes" id="UP000232638"/>
    </source>
</evidence>
<dbReference type="Gene3D" id="3.30.70.270">
    <property type="match status" value="1"/>
</dbReference>
<evidence type="ECO:0000256" key="11">
    <source>
        <dbReference type="SAM" id="MobiDB-lite"/>
    </source>
</evidence>
<keyword evidence="4 10" id="KW-0378">Hydrolase</keyword>
<feature type="region of interest" description="Disordered" evidence="11">
    <location>
        <begin position="696"/>
        <end position="738"/>
    </location>
</feature>
<dbReference type="EMBL" id="CP020372">
    <property type="protein sequence ID" value="AUB85644.1"/>
    <property type="molecule type" value="Genomic_DNA"/>
</dbReference>
<feature type="compositionally biased region" description="Low complexity" evidence="11">
    <location>
        <begin position="696"/>
        <end position="720"/>
    </location>
</feature>
<dbReference type="KEGG" id="tsy:THSYN_32630"/>
<dbReference type="OrthoDB" id="9793236at2"/>
<keyword evidence="5 10" id="KW-0460">Magnesium</keyword>
<geneLocation type="plasmid" evidence="14">
    <name>pts485</name>
</geneLocation>
<dbReference type="Gene3D" id="3.100.10.20">
    <property type="entry name" value="CRISPR-associated endonuclease Cas1, N-terminal domain"/>
    <property type="match status" value="1"/>
</dbReference>
<reference evidence="13 14" key="1">
    <citation type="submission" date="2017-03" db="EMBL/GenBank/DDBJ databases">
        <title>Complete genome sequence of Candidatus 'Thiodictyon syntrophicum' sp. nov. strain Cad16T, a photolithoautotroph purple sulfur bacterium isolated from an alpine meromictic lake.</title>
        <authorList>
            <person name="Luedin S.M."/>
            <person name="Pothier J.F."/>
            <person name="Danza F."/>
            <person name="Storelli N."/>
            <person name="Wittwer M."/>
            <person name="Tonolla M."/>
        </authorList>
    </citation>
    <scope>NUCLEOTIDE SEQUENCE [LARGE SCALE GENOMIC DNA]</scope>
    <source>
        <strain evidence="13 14">Cad16T</strain>
        <plasmid evidence="14">Plasmid pts485</plasmid>
    </source>
</reference>
<dbReference type="GO" id="GO:0003677">
    <property type="term" value="F:DNA binding"/>
    <property type="evidence" value="ECO:0007669"/>
    <property type="project" value="UniProtKB-KW"/>
</dbReference>
<keyword evidence="8 10" id="KW-0464">Manganese</keyword>
<keyword evidence="14" id="KW-1185">Reference proteome</keyword>
<dbReference type="GO" id="GO:0051607">
    <property type="term" value="P:defense response to virus"/>
    <property type="evidence" value="ECO:0007669"/>
    <property type="project" value="UniProtKB-UniRule"/>
</dbReference>
<evidence type="ECO:0000259" key="12">
    <source>
        <dbReference type="PROSITE" id="PS50878"/>
    </source>
</evidence>
<evidence type="ECO:0000256" key="6">
    <source>
        <dbReference type="ARBA" id="ARBA00023118"/>
    </source>
</evidence>
<keyword evidence="2 10" id="KW-0479">Metal-binding</keyword>
<dbReference type="PANTHER" id="PTHR34353">
    <property type="entry name" value="CRISPR-ASSOCIATED ENDONUCLEASE CAS1 1"/>
    <property type="match status" value="1"/>
</dbReference>
<comment type="similarity">
    <text evidence="10">Belongs to the CRISPR-associated endonuclease Cas1 family.</text>
</comment>
<accession>A0A2K8UJ92</accession>
<feature type="binding site" evidence="10">
    <location>
        <position position="975"/>
    </location>
    <ligand>
        <name>Mn(2+)</name>
        <dbReference type="ChEBI" id="CHEBI:29035"/>
    </ligand>
</feature>
<dbReference type="AlphaFoldDB" id="A0A2K8UJ92"/>
<dbReference type="Pfam" id="PF00078">
    <property type="entry name" value="RVT_1"/>
    <property type="match status" value="1"/>
</dbReference>
<keyword evidence="1 10" id="KW-0540">Nuclease</keyword>
<dbReference type="SUPFAM" id="SSF56672">
    <property type="entry name" value="DNA/RNA polymerases"/>
    <property type="match status" value="1"/>
</dbReference>
<comment type="subunit">
    <text evidence="9 10">Homodimer, forms a heterotetramer with a Cas2 homodimer.</text>
</comment>
<evidence type="ECO:0000256" key="3">
    <source>
        <dbReference type="ARBA" id="ARBA00022759"/>
    </source>
</evidence>
<keyword evidence="6 10" id="KW-0051">Antiviral defense</keyword>
<sequence>MRTVSDGSTRHSAVACRTGIPARISGKGYPAMNSPLPILPIRGLHLTFTLTAPTRLRFFHQPLVGALVRHLMGDALADEARLWLEAPESGRVPFAQGDSYRITLWACRGGETLLETLVERLRRLPAGLPGAVHGLALGANLRFVSAADALTGGRYEGVARLLPYDAAALARELDFYLAHPPTTLRLLAPARLLRPKQAGRPTKGEGRYVHDRGELVGDLLGQRIDDTLGALLSAVGAAAQPRGASRVLVTEDDIGWFDTAYYDADGDANPMGGVIGRATLDLIDAAALPALVLGQYVGIGQRRTFGWGRYRLETATGAGTRPPRRPSRGVLARAAEPANVELAYRSIRANADGRAAPELDPLDEDLSALAWSEHTAPIDELLDAVAQGLRAAALAPPAPGPADALPDAADPAASAPPPHRAQAPAYGPRAEPLRGWILQREGKSARPLAVPPFAERVAQRAVLQVLRTDLDPLLSAASFGYRRGLSRRDARDRLQALYRQGYEWVYEADIDDFFDSVSHARLDTRLRSLLPDDPVVDQLMAWVAAPVGFRGEQIERPAGLPQGAPLSPLLANLLLDDFDADLEVMGFRLVRFADDFVIACRSREEAEAAAARVRQSLAEIDLSLNEDKSGITRFDRGFRFLGYTFLRDLAVDVAKAARQVDAPLRLDDLPPASWLARLAHRVPRVLDNAPITYLPAVPAGNRAPPAPAARPAARPAADPGGRPPPDPAAATSPAPGAQPVQRLVAPEAMSDEPCTLLVATEGSLLSTSNGRLHIASPAGQTHEQPLAAIGAVLLIGRQRITGPTLTAALEAGVPIHFASRGGRYQGVLSNQWPGPEGAALWLRQRASFINPAFALPLAREVVSARIHNQVEVLRQRARTDADLELALASLRALPQRVPGAAGLMELNGIEGLAAAHFFQGIVRILPPDFGFTNRRRRPPPDPFNALLSLGYTLIYQRADAVLRAAGLLPSQGFYHQGHGRHAALASDLMECFRHLVERQALSMINRGELKPGDFLLDPQQGCRLSRPALHSYLAALSARLIAPLDNAADGSRGTLYDHLWRMARTLIAQLNGREGQFQAFRIK</sequence>